<accession>A0ABQ5BSZ1</accession>
<sequence length="110" mass="12308">SATIEGETGGGAVSAKEGQSQEVVNAGNTKLYFLIRFFKGKQKEDVGAIEKLKEFPKSRKNFPKAVVDSYLPAISASSYAYVSLLKHFLPIMNQDYHTYIQTIRHFQVYA</sequence>
<reference evidence="1" key="1">
    <citation type="journal article" date="2022" name="Int. J. Mol. Sci.">
        <title>Draft Genome of Tanacetum Coccineum: Genomic Comparison of Closely Related Tanacetum-Family Plants.</title>
        <authorList>
            <person name="Yamashiro T."/>
            <person name="Shiraishi A."/>
            <person name="Nakayama K."/>
            <person name="Satake H."/>
        </authorList>
    </citation>
    <scope>NUCLEOTIDE SEQUENCE</scope>
</reference>
<protein>
    <submittedName>
        <fullName evidence="1">Uncharacterized protein</fullName>
    </submittedName>
</protein>
<dbReference type="Proteomes" id="UP001151760">
    <property type="component" value="Unassembled WGS sequence"/>
</dbReference>
<gene>
    <name evidence="1" type="ORF">Tco_0875434</name>
</gene>
<organism evidence="1 2">
    <name type="scientific">Tanacetum coccineum</name>
    <dbReference type="NCBI Taxonomy" id="301880"/>
    <lineage>
        <taxon>Eukaryota</taxon>
        <taxon>Viridiplantae</taxon>
        <taxon>Streptophyta</taxon>
        <taxon>Embryophyta</taxon>
        <taxon>Tracheophyta</taxon>
        <taxon>Spermatophyta</taxon>
        <taxon>Magnoliopsida</taxon>
        <taxon>eudicotyledons</taxon>
        <taxon>Gunneridae</taxon>
        <taxon>Pentapetalae</taxon>
        <taxon>asterids</taxon>
        <taxon>campanulids</taxon>
        <taxon>Asterales</taxon>
        <taxon>Asteraceae</taxon>
        <taxon>Asteroideae</taxon>
        <taxon>Anthemideae</taxon>
        <taxon>Anthemidinae</taxon>
        <taxon>Tanacetum</taxon>
    </lineage>
</organism>
<evidence type="ECO:0000313" key="1">
    <source>
        <dbReference type="EMBL" id="GJT16728.1"/>
    </source>
</evidence>
<dbReference type="EMBL" id="BQNB010013500">
    <property type="protein sequence ID" value="GJT16728.1"/>
    <property type="molecule type" value="Genomic_DNA"/>
</dbReference>
<proteinExistence type="predicted"/>
<feature type="non-terminal residue" evidence="1">
    <location>
        <position position="1"/>
    </location>
</feature>
<keyword evidence="2" id="KW-1185">Reference proteome</keyword>
<reference evidence="1" key="2">
    <citation type="submission" date="2022-01" db="EMBL/GenBank/DDBJ databases">
        <authorList>
            <person name="Yamashiro T."/>
            <person name="Shiraishi A."/>
            <person name="Satake H."/>
            <person name="Nakayama K."/>
        </authorList>
    </citation>
    <scope>NUCLEOTIDE SEQUENCE</scope>
</reference>
<name>A0ABQ5BSZ1_9ASTR</name>
<comment type="caution">
    <text evidence="1">The sequence shown here is derived from an EMBL/GenBank/DDBJ whole genome shotgun (WGS) entry which is preliminary data.</text>
</comment>
<evidence type="ECO:0000313" key="2">
    <source>
        <dbReference type="Proteomes" id="UP001151760"/>
    </source>
</evidence>